<keyword evidence="1 7" id="KW-0479">Metal-binding</keyword>
<feature type="compositionally biased region" description="Basic and acidic residues" evidence="8">
    <location>
        <begin position="555"/>
        <end position="564"/>
    </location>
</feature>
<evidence type="ECO:0000259" key="9">
    <source>
        <dbReference type="PROSITE" id="PS50102"/>
    </source>
</evidence>
<feature type="domain" description="RRM" evidence="9">
    <location>
        <begin position="335"/>
        <end position="411"/>
    </location>
</feature>
<dbReference type="PANTHER" id="PTHR24009:SF20">
    <property type="entry name" value="RNA-BINDING (RRM_RBD_RNP MOTIFS) FAMILY PROTEIN"/>
    <property type="match status" value="1"/>
</dbReference>
<evidence type="ECO:0000256" key="7">
    <source>
        <dbReference type="PROSITE-ProRule" id="PRU00723"/>
    </source>
</evidence>
<dbReference type="SMART" id="SM00360">
    <property type="entry name" value="RRM"/>
    <property type="match status" value="1"/>
</dbReference>
<dbReference type="InterPro" id="IPR034365">
    <property type="entry name" value="AtC3H46-like_RRM"/>
</dbReference>
<keyword evidence="12" id="KW-1185">Reference proteome</keyword>
<evidence type="ECO:0000256" key="5">
    <source>
        <dbReference type="ARBA" id="ARBA00023125"/>
    </source>
</evidence>
<evidence type="ECO:0000256" key="3">
    <source>
        <dbReference type="ARBA" id="ARBA00022833"/>
    </source>
</evidence>
<dbReference type="PANTHER" id="PTHR24009">
    <property type="entry name" value="RNA-BINDING (RRM/RBD/RNP MOTIFS)"/>
    <property type="match status" value="1"/>
</dbReference>
<dbReference type="InterPro" id="IPR012677">
    <property type="entry name" value="Nucleotide-bd_a/b_plait_sf"/>
</dbReference>
<proteinExistence type="predicted"/>
<keyword evidence="2 7" id="KW-0863">Zinc-finger</keyword>
<organism evidence="11 12">
    <name type="scientific">Tripterygium wilfordii</name>
    <name type="common">Thunder God vine</name>
    <dbReference type="NCBI Taxonomy" id="458696"/>
    <lineage>
        <taxon>Eukaryota</taxon>
        <taxon>Viridiplantae</taxon>
        <taxon>Streptophyta</taxon>
        <taxon>Embryophyta</taxon>
        <taxon>Tracheophyta</taxon>
        <taxon>Spermatophyta</taxon>
        <taxon>Magnoliopsida</taxon>
        <taxon>eudicotyledons</taxon>
        <taxon>Gunneridae</taxon>
        <taxon>Pentapetalae</taxon>
        <taxon>rosids</taxon>
        <taxon>fabids</taxon>
        <taxon>Celastrales</taxon>
        <taxon>Celastraceae</taxon>
        <taxon>Tripterygium</taxon>
    </lineage>
</organism>
<evidence type="ECO:0000313" key="11">
    <source>
        <dbReference type="EMBL" id="KAF5748733.1"/>
    </source>
</evidence>
<dbReference type="Gene3D" id="4.10.1000.10">
    <property type="entry name" value="Zinc finger, CCCH-type"/>
    <property type="match status" value="1"/>
</dbReference>
<feature type="compositionally biased region" description="Polar residues" evidence="8">
    <location>
        <begin position="57"/>
        <end position="75"/>
    </location>
</feature>
<dbReference type="InterPro" id="IPR000571">
    <property type="entry name" value="Znf_CCCH"/>
</dbReference>
<evidence type="ECO:0000256" key="1">
    <source>
        <dbReference type="ARBA" id="ARBA00022723"/>
    </source>
</evidence>
<dbReference type="FunCoup" id="A0A7J7DR16">
    <property type="interactions" value="1217"/>
</dbReference>
<name>A0A7J7DR16_TRIWF</name>
<evidence type="ECO:0000259" key="10">
    <source>
        <dbReference type="PROSITE" id="PS50103"/>
    </source>
</evidence>
<feature type="zinc finger region" description="C3H1-type" evidence="7">
    <location>
        <begin position="198"/>
        <end position="225"/>
    </location>
</feature>
<dbReference type="Gene3D" id="3.30.70.330">
    <property type="match status" value="1"/>
</dbReference>
<dbReference type="Pfam" id="PF23182">
    <property type="entry name" value="PABC_AtC3H46"/>
    <property type="match status" value="1"/>
</dbReference>
<dbReference type="AlphaFoldDB" id="A0A7J7DR16"/>
<comment type="caution">
    <text evidence="11">The sequence shown here is derived from an EMBL/GenBank/DDBJ whole genome shotgun (WGS) entry which is preliminary data.</text>
</comment>
<evidence type="ECO:0000256" key="2">
    <source>
        <dbReference type="ARBA" id="ARBA00022771"/>
    </source>
</evidence>
<evidence type="ECO:0000256" key="6">
    <source>
        <dbReference type="PROSITE-ProRule" id="PRU00176"/>
    </source>
</evidence>
<feature type="domain" description="C3H1-type" evidence="10">
    <location>
        <begin position="198"/>
        <end position="225"/>
    </location>
</feature>
<dbReference type="Pfam" id="PF00076">
    <property type="entry name" value="RRM_1"/>
    <property type="match status" value="1"/>
</dbReference>
<keyword evidence="4 6" id="KW-0694">RNA-binding</keyword>
<dbReference type="InParanoid" id="A0A7J7DR16"/>
<dbReference type="GO" id="GO:0003723">
    <property type="term" value="F:RNA binding"/>
    <property type="evidence" value="ECO:0007669"/>
    <property type="project" value="UniProtKB-UniRule"/>
</dbReference>
<dbReference type="SUPFAM" id="SSF90229">
    <property type="entry name" value="CCCH zinc finger"/>
    <property type="match status" value="1"/>
</dbReference>
<dbReference type="InterPro" id="IPR056276">
    <property type="entry name" value="AtC3H46-like_PABC-like"/>
</dbReference>
<dbReference type="Pfam" id="PF00642">
    <property type="entry name" value="zf-CCCH"/>
    <property type="match status" value="1"/>
</dbReference>
<feature type="region of interest" description="Disordered" evidence="8">
    <location>
        <begin position="544"/>
        <end position="564"/>
    </location>
</feature>
<keyword evidence="3 7" id="KW-0862">Zinc</keyword>
<dbReference type="InterPro" id="IPR035979">
    <property type="entry name" value="RBD_domain_sf"/>
</dbReference>
<feature type="region of interest" description="Disordered" evidence="8">
    <location>
        <begin position="38"/>
        <end position="100"/>
    </location>
</feature>
<evidence type="ECO:0000313" key="12">
    <source>
        <dbReference type="Proteomes" id="UP000593562"/>
    </source>
</evidence>
<reference evidence="11 12" key="1">
    <citation type="journal article" date="2020" name="Nat. Commun.">
        <title>Genome of Tripterygium wilfordii and identification of cytochrome P450 involved in triptolide biosynthesis.</title>
        <authorList>
            <person name="Tu L."/>
            <person name="Su P."/>
            <person name="Zhang Z."/>
            <person name="Gao L."/>
            <person name="Wang J."/>
            <person name="Hu T."/>
            <person name="Zhou J."/>
            <person name="Zhang Y."/>
            <person name="Zhao Y."/>
            <person name="Liu Y."/>
            <person name="Song Y."/>
            <person name="Tong Y."/>
            <person name="Lu Y."/>
            <person name="Yang J."/>
            <person name="Xu C."/>
            <person name="Jia M."/>
            <person name="Peters R.J."/>
            <person name="Huang L."/>
            <person name="Gao W."/>
        </authorList>
    </citation>
    <scope>NUCLEOTIDE SEQUENCE [LARGE SCALE GENOMIC DNA]</scope>
    <source>
        <strain evidence="12">cv. XIE 37</strain>
        <tissue evidence="11">Leaf</tissue>
    </source>
</reference>
<dbReference type="Proteomes" id="UP000593562">
    <property type="component" value="Unassembled WGS sequence"/>
</dbReference>
<protein>
    <submittedName>
        <fullName evidence="11">Zinc finger CCCH domain-containing protein 55-like</fullName>
    </submittedName>
</protein>
<dbReference type="InterPro" id="IPR000504">
    <property type="entry name" value="RRM_dom"/>
</dbReference>
<dbReference type="EMBL" id="JAAARO010000004">
    <property type="protein sequence ID" value="KAF5748733.1"/>
    <property type="molecule type" value="Genomic_DNA"/>
</dbReference>
<dbReference type="SMART" id="SM00356">
    <property type="entry name" value="ZnF_C3H1"/>
    <property type="match status" value="1"/>
</dbReference>
<dbReference type="CDD" id="cd12458">
    <property type="entry name" value="RRM_AtC3H46_like"/>
    <property type="match status" value="1"/>
</dbReference>
<dbReference type="PROSITE" id="PS50103">
    <property type="entry name" value="ZF_C3H1"/>
    <property type="match status" value="1"/>
</dbReference>
<feature type="compositionally biased region" description="Low complexity" evidence="8">
    <location>
        <begin position="76"/>
        <end position="100"/>
    </location>
</feature>
<gene>
    <name evidence="11" type="ORF">HS088_TW04G00691</name>
</gene>
<sequence length="639" mass="70315">MGFFLIQDLEEKDLIRLAFGPETILRTMILKAKSQLGLPSKTFSTPTSPSPLNPISRPNSHNPFSQSSPRVANTNGFPTSPSSNSWSLGSPNNGNSGNTFSPKASPFLSYDNIRAAVQHRNVVGEGGDSGNSSDFIDELQLNEYLSFLNESSSSMNDEFVDPRVQGGGYAMNNGDTHLHRRSFSASDACIGTEEAGFGVGYKPCMYFARGFCKNGDNCKFMHSGFGDMLDGNGGGGVGSPSKLENLYLQQHHEQMMKLRAAQQHRLAAQFATGGISPLAFNKGLRFLLQQQNDSPRLGAADLVMDEEFHKFGRCHAERNDFLAMSLAEKANSASRQIYLTFPADSTFRDEDVSNYFSNFGSVQDVRIPYQQKRMFGFVTFLHPETVKLILARGNPHFICDSRVLVKPYKEKGKVPDKRQQHLQQRLERGSISPCSNLPVVDSAELYDQHLGARMYYNAQEMMMRRKLEEQAEFQRAIELQGRRLMNLHLPDLKCDLIRNHQRSLSVGAPVSLPTHTEINKTVNFPSDGMNNEVTKAGTVQKEVDIGSIGNNGGGDGKEENSNHEGCARCECHDHSMDHGLPNTPFASPSKSTDSAGNQHADFATALTHANESTNHSVTLSSTENNLSVATTCTVDVASH</sequence>
<evidence type="ECO:0000256" key="8">
    <source>
        <dbReference type="SAM" id="MobiDB-lite"/>
    </source>
</evidence>
<accession>A0A7J7DR16</accession>
<dbReference type="GO" id="GO:0003677">
    <property type="term" value="F:DNA binding"/>
    <property type="evidence" value="ECO:0007669"/>
    <property type="project" value="UniProtKB-KW"/>
</dbReference>
<dbReference type="FunFam" id="3.30.70.330:FF:000678">
    <property type="entry name" value="zinc finger CCCH domain-containing protein 53-like isoform X2"/>
    <property type="match status" value="1"/>
</dbReference>
<dbReference type="SUPFAM" id="SSF54928">
    <property type="entry name" value="RNA-binding domain, RBD"/>
    <property type="match status" value="1"/>
</dbReference>
<dbReference type="GO" id="GO:0008270">
    <property type="term" value="F:zinc ion binding"/>
    <property type="evidence" value="ECO:0007669"/>
    <property type="project" value="UniProtKB-KW"/>
</dbReference>
<dbReference type="InterPro" id="IPR036855">
    <property type="entry name" value="Znf_CCCH_sf"/>
</dbReference>
<dbReference type="PROSITE" id="PS50102">
    <property type="entry name" value="RRM"/>
    <property type="match status" value="1"/>
</dbReference>
<evidence type="ECO:0000256" key="4">
    <source>
        <dbReference type="ARBA" id="ARBA00022884"/>
    </source>
</evidence>
<keyword evidence="5" id="KW-0238">DNA-binding</keyword>